<evidence type="ECO:0000256" key="2">
    <source>
        <dbReference type="SAM" id="SignalP"/>
    </source>
</evidence>
<dbReference type="PANTHER" id="PTHR43856">
    <property type="entry name" value="CARDIOLIPIN HYDROLASE"/>
    <property type="match status" value="1"/>
</dbReference>
<dbReference type="InterPro" id="IPR001736">
    <property type="entry name" value="PLipase_D/transphosphatidylase"/>
</dbReference>
<keyword evidence="2" id="KW-0732">Signal</keyword>
<feature type="signal peptide" evidence="2">
    <location>
        <begin position="1"/>
        <end position="20"/>
    </location>
</feature>
<accession>A0ABT6DGZ0</accession>
<dbReference type="PROSITE" id="PS50035">
    <property type="entry name" value="PLD"/>
    <property type="match status" value="1"/>
</dbReference>
<name>A0ABT6DGZ0_9BACT</name>
<dbReference type="Proteomes" id="UP001152321">
    <property type="component" value="Unassembled WGS sequence"/>
</dbReference>
<evidence type="ECO:0000256" key="1">
    <source>
        <dbReference type="ARBA" id="ARBA00000798"/>
    </source>
</evidence>
<dbReference type="EMBL" id="JANRMI010000002">
    <property type="protein sequence ID" value="MDG0816081.1"/>
    <property type="molecule type" value="Genomic_DNA"/>
</dbReference>
<comment type="catalytic activity">
    <reaction evidence="1">
        <text>a 1,2-diacyl-sn-glycero-3-phosphocholine + H2O = a 1,2-diacyl-sn-glycero-3-phosphate + choline + H(+)</text>
        <dbReference type="Rhea" id="RHEA:14445"/>
        <dbReference type="ChEBI" id="CHEBI:15354"/>
        <dbReference type="ChEBI" id="CHEBI:15377"/>
        <dbReference type="ChEBI" id="CHEBI:15378"/>
        <dbReference type="ChEBI" id="CHEBI:57643"/>
        <dbReference type="ChEBI" id="CHEBI:58608"/>
        <dbReference type="EC" id="3.1.4.4"/>
    </reaction>
</comment>
<dbReference type="SMART" id="SM00155">
    <property type="entry name" value="PLDc"/>
    <property type="match status" value="2"/>
</dbReference>
<reference evidence="4" key="1">
    <citation type="submission" date="2022-08" db="EMBL/GenBank/DDBJ databases">
        <title>Novel Bdellovibrio Species Isolated from Svalbard: Designation Bdellovibrio svalbardensis.</title>
        <authorList>
            <person name="Mitchell R.J."/>
            <person name="Choi S.Y."/>
        </authorList>
    </citation>
    <scope>NUCLEOTIDE SEQUENCE</scope>
    <source>
        <strain evidence="4">PAP01</strain>
    </source>
</reference>
<feature type="domain" description="PLD phosphodiesterase" evidence="3">
    <location>
        <begin position="270"/>
        <end position="297"/>
    </location>
</feature>
<dbReference type="RefSeq" id="WP_277577559.1">
    <property type="nucleotide sequence ID" value="NZ_JANRMI010000002.1"/>
</dbReference>
<keyword evidence="5" id="KW-1185">Reference proteome</keyword>
<dbReference type="SUPFAM" id="SSF56024">
    <property type="entry name" value="Phospholipase D/nuclease"/>
    <property type="match status" value="2"/>
</dbReference>
<proteinExistence type="predicted"/>
<evidence type="ECO:0000313" key="5">
    <source>
        <dbReference type="Proteomes" id="UP001152321"/>
    </source>
</evidence>
<sequence>MRSRVLVLSALFVFTLRAHGAEVVSDDILSITPQNGHSLFNDSIDQAKTSIDMMMYHLSDLETTQHLLAAQQRGVQVRLILDAKAMGTPSSTAIFNQLTASGVSVRASTPAFSISHAKAASFDNSWTLVTSINLTRTAPFTRDFGIKTTDSEVTAEFEKVFAADWENAQNKTGNTPELTVAKLAWSPLNSLDKILALIKKSQKSIYLEVENLGDKDVLSALEEKAQAGIQVVVVVPACVEGGGARNLPFMKELSSAGVDARLSVPPYNGQNPYIHAKSMVVDNQEFYVGSENFSYNSLTAARELGIIEANQKLSNTIQSTMLQDAQLATPVAQLVTTFSCASAQFATQITEPQTGSH</sequence>
<feature type="chain" id="PRO_5047098659" evidence="2">
    <location>
        <begin position="21"/>
        <end position="357"/>
    </location>
</feature>
<dbReference type="Pfam" id="PF13091">
    <property type="entry name" value="PLDc_2"/>
    <property type="match status" value="2"/>
</dbReference>
<gene>
    <name evidence="4" type="ORF">NWE73_06885</name>
</gene>
<dbReference type="Gene3D" id="3.30.870.10">
    <property type="entry name" value="Endonuclease Chain A"/>
    <property type="match status" value="2"/>
</dbReference>
<organism evidence="4 5">
    <name type="scientific">Bdellovibrio svalbardensis</name>
    <dbReference type="NCBI Taxonomy" id="2972972"/>
    <lineage>
        <taxon>Bacteria</taxon>
        <taxon>Pseudomonadati</taxon>
        <taxon>Bdellovibrionota</taxon>
        <taxon>Bdellovibrionia</taxon>
        <taxon>Bdellovibrionales</taxon>
        <taxon>Pseudobdellovibrionaceae</taxon>
        <taxon>Bdellovibrio</taxon>
    </lineage>
</organism>
<comment type="caution">
    <text evidence="4">The sequence shown here is derived from an EMBL/GenBank/DDBJ whole genome shotgun (WGS) entry which is preliminary data.</text>
</comment>
<protein>
    <submittedName>
        <fullName evidence="4">Phospholipase D-like domain-containing protein</fullName>
    </submittedName>
</protein>
<dbReference type="InterPro" id="IPR025202">
    <property type="entry name" value="PLD-like_dom"/>
</dbReference>
<evidence type="ECO:0000313" key="4">
    <source>
        <dbReference type="EMBL" id="MDG0816081.1"/>
    </source>
</evidence>
<dbReference type="PANTHER" id="PTHR43856:SF2">
    <property type="entry name" value="PHOSPHOLIPASE D"/>
    <property type="match status" value="1"/>
</dbReference>
<evidence type="ECO:0000259" key="3">
    <source>
        <dbReference type="PROSITE" id="PS50035"/>
    </source>
</evidence>
<dbReference type="InterPro" id="IPR051406">
    <property type="entry name" value="PLD_domain"/>
</dbReference>